<protein>
    <submittedName>
        <fullName evidence="2">Uncharacterized protein</fullName>
    </submittedName>
</protein>
<evidence type="ECO:0000313" key="3">
    <source>
        <dbReference type="Proteomes" id="UP000240883"/>
    </source>
</evidence>
<feature type="region of interest" description="Disordered" evidence="1">
    <location>
        <begin position="1"/>
        <end position="23"/>
    </location>
</feature>
<keyword evidence="3" id="KW-1185">Reference proteome</keyword>
<gene>
    <name evidence="2" type="ORF">BS50DRAFT_254054</name>
</gene>
<reference evidence="2 3" key="1">
    <citation type="journal article" date="2018" name="Front. Microbiol.">
        <title>Genome-Wide Analysis of Corynespora cassiicola Leaf Fall Disease Putative Effectors.</title>
        <authorList>
            <person name="Lopez D."/>
            <person name="Ribeiro S."/>
            <person name="Label P."/>
            <person name="Fumanal B."/>
            <person name="Venisse J.S."/>
            <person name="Kohler A."/>
            <person name="de Oliveira R.R."/>
            <person name="Labutti K."/>
            <person name="Lipzen A."/>
            <person name="Lail K."/>
            <person name="Bauer D."/>
            <person name="Ohm R.A."/>
            <person name="Barry K.W."/>
            <person name="Spatafora J."/>
            <person name="Grigoriev I.V."/>
            <person name="Martin F.M."/>
            <person name="Pujade-Renaud V."/>
        </authorList>
    </citation>
    <scope>NUCLEOTIDE SEQUENCE [LARGE SCALE GENOMIC DNA]</scope>
    <source>
        <strain evidence="2 3">Philippines</strain>
    </source>
</reference>
<dbReference type="AlphaFoldDB" id="A0A2T2P4D1"/>
<sequence>MRTTRRCQSAVNRSGKQRGAKGWHPSIHPSIHCNRCPSHVLPCRLSRLPPLSPPERRPARGAGLLGLARCPPHVVTRPRASSNSHGVAALAFGEKTASASTRRLRETLRESNSLLLSARGGRVCSQRLPSGLVGRDRYRCRSPAYEEKGPGWGPRPTVSQFYFGTTD</sequence>
<dbReference type="EMBL" id="KZ678130">
    <property type="protein sequence ID" value="PSN72541.1"/>
    <property type="molecule type" value="Genomic_DNA"/>
</dbReference>
<name>A0A2T2P4D1_CORCC</name>
<evidence type="ECO:0000256" key="1">
    <source>
        <dbReference type="SAM" id="MobiDB-lite"/>
    </source>
</evidence>
<proteinExistence type="predicted"/>
<feature type="compositionally biased region" description="Polar residues" evidence="1">
    <location>
        <begin position="1"/>
        <end position="14"/>
    </location>
</feature>
<organism evidence="2 3">
    <name type="scientific">Corynespora cassiicola Philippines</name>
    <dbReference type="NCBI Taxonomy" id="1448308"/>
    <lineage>
        <taxon>Eukaryota</taxon>
        <taxon>Fungi</taxon>
        <taxon>Dikarya</taxon>
        <taxon>Ascomycota</taxon>
        <taxon>Pezizomycotina</taxon>
        <taxon>Dothideomycetes</taxon>
        <taxon>Pleosporomycetidae</taxon>
        <taxon>Pleosporales</taxon>
        <taxon>Corynesporascaceae</taxon>
        <taxon>Corynespora</taxon>
    </lineage>
</organism>
<dbReference type="Proteomes" id="UP000240883">
    <property type="component" value="Unassembled WGS sequence"/>
</dbReference>
<evidence type="ECO:0000313" key="2">
    <source>
        <dbReference type="EMBL" id="PSN72541.1"/>
    </source>
</evidence>
<accession>A0A2T2P4D1</accession>